<name>A0A139WXP3_9CYAN</name>
<dbReference type="STRING" id="128403.WA1_47180"/>
<sequence length="330" mass="38575">MSMLFIPWLYVPFPEEINENAEAVEERTLEWAFKFKFIKGNQHYHHFRAAKYGQLVDRACPKATIENSVILSDLMTFFFLLDDQFDDQHNQAKVGSNPDKLRVVFSQLLDVMKQPSLYATDANPSLAGLSDIWQRIYQRASSDLVERLLNDFQDYFETNIWQAENRARNIIPNLDTYIKTRRITCGFPWCLTLGEIVQEINLPSEVHEYDEVQTLFRLADHVCGWLNDIVSLEVELKCGEIHNLVLVLQQEYQLTLQEAVNRAAEMWTAELQAFMTLEQQLPSFGTAVDIELGRYIASMRYWMRATEHWQYQSERYRTIVPTKSLQPVSA</sequence>
<gene>
    <name evidence="2" type="ORF">WA1_47180</name>
</gene>
<dbReference type="InterPro" id="IPR034686">
    <property type="entry name" value="Terpene_cyclase-like_2"/>
</dbReference>
<dbReference type="GO" id="GO:0010333">
    <property type="term" value="F:terpene synthase activity"/>
    <property type="evidence" value="ECO:0007669"/>
    <property type="project" value="InterPro"/>
</dbReference>
<dbReference type="Gene3D" id="1.10.600.10">
    <property type="entry name" value="Farnesyl Diphosphate Synthase"/>
    <property type="match status" value="1"/>
</dbReference>
<comment type="cofactor">
    <cofactor evidence="1">
        <name>Mg(2+)</name>
        <dbReference type="ChEBI" id="CHEBI:18420"/>
    </cofactor>
</comment>
<dbReference type="InterPro" id="IPR008949">
    <property type="entry name" value="Isoprenoid_synthase_dom_sf"/>
</dbReference>
<dbReference type="PANTHER" id="PTHR35201">
    <property type="entry name" value="TERPENE SYNTHASE"/>
    <property type="match status" value="1"/>
</dbReference>
<dbReference type="RefSeq" id="WP_017745037.1">
    <property type="nucleotide sequence ID" value="NZ_KQ976354.1"/>
</dbReference>
<comment type="similarity">
    <text evidence="1">Belongs to the terpene synthase family.</text>
</comment>
<dbReference type="OrthoDB" id="2989600at2"/>
<keyword evidence="1" id="KW-0460">Magnesium</keyword>
<dbReference type="EC" id="4.2.3.-" evidence="1"/>
<organism evidence="2 3">
    <name type="scientific">Scytonema hofmannii PCC 7110</name>
    <dbReference type="NCBI Taxonomy" id="128403"/>
    <lineage>
        <taxon>Bacteria</taxon>
        <taxon>Bacillati</taxon>
        <taxon>Cyanobacteriota</taxon>
        <taxon>Cyanophyceae</taxon>
        <taxon>Nostocales</taxon>
        <taxon>Scytonemataceae</taxon>
        <taxon>Scytonema</taxon>
    </lineage>
</organism>
<protein>
    <recommendedName>
        <fullName evidence="1">Terpene synthase</fullName>
        <ecNumber evidence="1">4.2.3.-</ecNumber>
    </recommendedName>
</protein>
<dbReference type="SUPFAM" id="SSF48576">
    <property type="entry name" value="Terpenoid synthases"/>
    <property type="match status" value="1"/>
</dbReference>
<evidence type="ECO:0000313" key="3">
    <source>
        <dbReference type="Proteomes" id="UP000076925"/>
    </source>
</evidence>
<dbReference type="SFLD" id="SFLDS00005">
    <property type="entry name" value="Isoprenoid_Synthase_Type_I"/>
    <property type="match status" value="1"/>
</dbReference>
<keyword evidence="1" id="KW-0479">Metal-binding</keyword>
<dbReference type="PANTHER" id="PTHR35201:SF4">
    <property type="entry name" value="BETA-PINACENE SYNTHASE-RELATED"/>
    <property type="match status" value="1"/>
</dbReference>
<accession>A0A139WXP3</accession>
<keyword evidence="1" id="KW-0456">Lyase</keyword>
<dbReference type="Pfam" id="PF19086">
    <property type="entry name" value="Terpene_syn_C_2"/>
    <property type="match status" value="1"/>
</dbReference>
<comment type="caution">
    <text evidence="2">The sequence shown here is derived from an EMBL/GenBank/DDBJ whole genome shotgun (WGS) entry which is preliminary data.</text>
</comment>
<keyword evidence="3" id="KW-1185">Reference proteome</keyword>
<evidence type="ECO:0000256" key="1">
    <source>
        <dbReference type="RuleBase" id="RU366034"/>
    </source>
</evidence>
<reference evidence="2 3" key="1">
    <citation type="journal article" date="2013" name="Genome Biol. Evol.">
        <title>Genomes of Stigonematalean cyanobacteria (subsection V) and the evolution of oxygenic photosynthesis from prokaryotes to plastids.</title>
        <authorList>
            <person name="Dagan T."/>
            <person name="Roettger M."/>
            <person name="Stucken K."/>
            <person name="Landan G."/>
            <person name="Koch R."/>
            <person name="Major P."/>
            <person name="Gould S.B."/>
            <person name="Goremykin V.V."/>
            <person name="Rippka R."/>
            <person name="Tandeau de Marsac N."/>
            <person name="Gugger M."/>
            <person name="Lockhart P.J."/>
            <person name="Allen J.F."/>
            <person name="Brune I."/>
            <person name="Maus I."/>
            <person name="Puhler A."/>
            <person name="Martin W.F."/>
        </authorList>
    </citation>
    <scope>NUCLEOTIDE SEQUENCE [LARGE SCALE GENOMIC DNA]</scope>
    <source>
        <strain evidence="2 3">PCC 7110</strain>
    </source>
</reference>
<dbReference type="SFLD" id="SFLDG01020">
    <property type="entry name" value="Terpene_Cyclase_Like_2"/>
    <property type="match status" value="1"/>
</dbReference>
<evidence type="ECO:0000313" key="2">
    <source>
        <dbReference type="EMBL" id="KYC37214.1"/>
    </source>
</evidence>
<dbReference type="Proteomes" id="UP000076925">
    <property type="component" value="Unassembled WGS sequence"/>
</dbReference>
<dbReference type="AlphaFoldDB" id="A0A139WXP3"/>
<proteinExistence type="inferred from homology"/>
<dbReference type="EMBL" id="ANNX02000047">
    <property type="protein sequence ID" value="KYC37214.1"/>
    <property type="molecule type" value="Genomic_DNA"/>
</dbReference>
<dbReference type="GO" id="GO:0046872">
    <property type="term" value="F:metal ion binding"/>
    <property type="evidence" value="ECO:0007669"/>
    <property type="project" value="UniProtKB-KW"/>
</dbReference>